<feature type="transmembrane region" description="Helical" evidence="10">
    <location>
        <begin position="44"/>
        <end position="64"/>
    </location>
</feature>
<dbReference type="GO" id="GO:0005576">
    <property type="term" value="C:extracellular region"/>
    <property type="evidence" value="ECO:0007669"/>
    <property type="project" value="TreeGrafter"/>
</dbReference>
<evidence type="ECO:0000256" key="3">
    <source>
        <dbReference type="ARBA" id="ARBA00022475"/>
    </source>
</evidence>
<dbReference type="NCBIfam" id="TIGR03919">
    <property type="entry name" value="T7SS_EccB"/>
    <property type="match status" value="1"/>
</dbReference>
<comment type="caution">
    <text evidence="11">The sequence shown here is derived from an EMBL/GenBank/DDBJ whole genome shotgun (WGS) entry which is preliminary data.</text>
</comment>
<evidence type="ECO:0000256" key="8">
    <source>
        <dbReference type="ARBA" id="ARBA00022989"/>
    </source>
</evidence>
<dbReference type="STRING" id="644548.SCNU_00950"/>
<dbReference type="InterPro" id="IPR042485">
    <property type="entry name" value="T7SS_EccB_R3"/>
</dbReference>
<evidence type="ECO:0000313" key="12">
    <source>
        <dbReference type="Proteomes" id="UP000035065"/>
    </source>
</evidence>
<keyword evidence="5" id="KW-0547">Nucleotide-binding</keyword>
<evidence type="ECO:0000256" key="1">
    <source>
        <dbReference type="ARBA" id="ARBA00004162"/>
    </source>
</evidence>
<organism evidence="11 12">
    <name type="scientific">Gordonia neofelifaecis NRRL B-59395</name>
    <dbReference type="NCBI Taxonomy" id="644548"/>
    <lineage>
        <taxon>Bacteria</taxon>
        <taxon>Bacillati</taxon>
        <taxon>Actinomycetota</taxon>
        <taxon>Actinomycetes</taxon>
        <taxon>Mycobacteriales</taxon>
        <taxon>Gordoniaceae</taxon>
        <taxon>Gordonia</taxon>
    </lineage>
</organism>
<dbReference type="Pfam" id="PF05108">
    <property type="entry name" value="T7SS_ESX1_EccB"/>
    <property type="match status" value="1"/>
</dbReference>
<keyword evidence="3" id="KW-1003">Cell membrane</keyword>
<evidence type="ECO:0000313" key="11">
    <source>
        <dbReference type="EMBL" id="EGD56902.1"/>
    </source>
</evidence>
<dbReference type="eggNOG" id="COG3266">
    <property type="taxonomic scope" value="Bacteria"/>
</dbReference>
<evidence type="ECO:0000256" key="7">
    <source>
        <dbReference type="ARBA" id="ARBA00022840"/>
    </source>
</evidence>
<comment type="subcellular location">
    <subcellularLocation>
        <location evidence="1">Cell membrane</location>
        <topology evidence="1">Single-pass membrane protein</topology>
    </subcellularLocation>
</comment>
<gene>
    <name evidence="11" type="ORF">SCNU_00950</name>
</gene>
<dbReference type="EMBL" id="AEUD01000001">
    <property type="protein sequence ID" value="EGD56902.1"/>
    <property type="molecule type" value="Genomic_DNA"/>
</dbReference>
<accession>F1YER9</accession>
<evidence type="ECO:0000256" key="4">
    <source>
        <dbReference type="ARBA" id="ARBA00022692"/>
    </source>
</evidence>
<dbReference type="InterPro" id="IPR044857">
    <property type="entry name" value="T7SS_EccB_R1"/>
</dbReference>
<dbReference type="Proteomes" id="UP000035065">
    <property type="component" value="Unassembled WGS sequence"/>
</dbReference>
<keyword evidence="7" id="KW-0067">ATP-binding</keyword>
<reference evidence="11 12" key="1">
    <citation type="journal article" date="2011" name="J. Bacteriol.">
        <title>Draft Genome Sequence of Gordonia neofelifaecis NRRL B-59395, a Cholesterol-Degrading Actinomycete.</title>
        <authorList>
            <person name="Ge F."/>
            <person name="Li W."/>
            <person name="Chen G."/>
            <person name="Liu Y."/>
            <person name="Zhang G."/>
            <person name="Yong B."/>
            <person name="Wang Q."/>
            <person name="Wang N."/>
            <person name="Huang Z."/>
            <person name="Li W."/>
            <person name="Wang J."/>
            <person name="Wu C."/>
            <person name="Xie Q."/>
            <person name="Liu G."/>
        </authorList>
    </citation>
    <scope>NUCLEOTIDE SEQUENCE [LARGE SCALE GENOMIC DNA]</scope>
    <source>
        <strain evidence="11 12">NRRL B-59395</strain>
    </source>
</reference>
<dbReference type="PANTHER" id="PTHR40765">
    <property type="entry name" value="ESX-2 SECRETION SYSTEM ATPASE ECCB2"/>
    <property type="match status" value="1"/>
</dbReference>
<dbReference type="Gene3D" id="3.30.2390.20">
    <property type="entry name" value="Type VII secretion system EccB, repeat 1 domain"/>
    <property type="match status" value="1"/>
</dbReference>
<dbReference type="Gene3D" id="2.40.50.910">
    <property type="entry name" value="Type VII secretion system EccB, repeat 3 domain"/>
    <property type="match status" value="1"/>
</dbReference>
<dbReference type="GO" id="GO:0016787">
    <property type="term" value="F:hydrolase activity"/>
    <property type="evidence" value="ECO:0007669"/>
    <property type="project" value="UniProtKB-KW"/>
</dbReference>
<dbReference type="GO" id="GO:0005524">
    <property type="term" value="F:ATP binding"/>
    <property type="evidence" value="ECO:0007669"/>
    <property type="project" value="UniProtKB-KW"/>
</dbReference>
<name>F1YER9_9ACTN</name>
<evidence type="ECO:0000256" key="9">
    <source>
        <dbReference type="ARBA" id="ARBA00023136"/>
    </source>
</evidence>
<dbReference type="PANTHER" id="PTHR40765:SF2">
    <property type="entry name" value="ESX-2 SECRETION SYSTEM ATPASE ECCB2"/>
    <property type="match status" value="1"/>
</dbReference>
<keyword evidence="12" id="KW-1185">Reference proteome</keyword>
<sequence>MSRHTTTRAQVSGYRFGVARATHALVRHDVRMTHDPMRSQSRSLLAGAVVALLVVAGAAVYGLVRPQPSVGDAQIVAADGGGLYVLLDDVMHPVPNLASARLILGQPLPVRRASDASLAGYPRGAEVGIVGAPGVLAGPADPDRSTWTVCEDAQGSAVIAGALDPTLTDPLDAELVEHAGTAWLLYSVPGPGGTSVPVRAPVDLSRPELIRSLGLADATAREVGAGLLSSLPARAELRVPEVPGRGGPGVLGMPVGTVVATVAVDGTSAYHLVLRDAVQPLSEPAAEMMRLADPDAADRVRRVAPGAVAALPEREEVPLGDFPARPPRVADRPSPALCHRWSRDADGEFATAELLAARKLPIPSGAQAVRLASADGPGPALDRVFVPPGSGAHIVLTGVEPDSPRAATPYYVSDAGVRYRLSGGGVGQMLGLPDPMRAPWPMIALLPEGLELSREAAAVMRDAVSNR</sequence>
<evidence type="ECO:0008006" key="13">
    <source>
        <dbReference type="Google" id="ProtNLM"/>
    </source>
</evidence>
<dbReference type="GO" id="GO:0005886">
    <property type="term" value="C:plasma membrane"/>
    <property type="evidence" value="ECO:0007669"/>
    <property type="project" value="UniProtKB-SubCell"/>
</dbReference>
<dbReference type="AlphaFoldDB" id="F1YER9"/>
<evidence type="ECO:0000256" key="10">
    <source>
        <dbReference type="SAM" id="Phobius"/>
    </source>
</evidence>
<keyword evidence="8 10" id="KW-1133">Transmembrane helix</keyword>
<keyword evidence="9 10" id="KW-0472">Membrane</keyword>
<dbReference type="RefSeq" id="WP_009677467.1">
    <property type="nucleotide sequence ID" value="NZ_AEUD01000001.1"/>
</dbReference>
<dbReference type="OrthoDB" id="3847604at2"/>
<dbReference type="InterPro" id="IPR007795">
    <property type="entry name" value="T7SS_EccB"/>
</dbReference>
<evidence type="ECO:0000256" key="6">
    <source>
        <dbReference type="ARBA" id="ARBA00022801"/>
    </source>
</evidence>
<evidence type="ECO:0000256" key="2">
    <source>
        <dbReference type="ARBA" id="ARBA00008149"/>
    </source>
</evidence>
<proteinExistence type="inferred from homology"/>
<evidence type="ECO:0000256" key="5">
    <source>
        <dbReference type="ARBA" id="ARBA00022741"/>
    </source>
</evidence>
<keyword evidence="4 10" id="KW-0812">Transmembrane</keyword>
<protein>
    <recommendedName>
        <fullName evidence="13">Type VII secretion protein EccB</fullName>
    </recommendedName>
</protein>
<comment type="similarity">
    <text evidence="2">Belongs to the EccB family.</text>
</comment>
<keyword evidence="6" id="KW-0378">Hydrolase</keyword>